<proteinExistence type="predicted"/>
<evidence type="ECO:0000313" key="1">
    <source>
        <dbReference type="EMBL" id="JAH47325.1"/>
    </source>
</evidence>
<reference evidence="1" key="2">
    <citation type="journal article" date="2015" name="Fish Shellfish Immunol.">
        <title>Early steps in the European eel (Anguilla anguilla)-Vibrio vulnificus interaction in the gills: Role of the RtxA13 toxin.</title>
        <authorList>
            <person name="Callol A."/>
            <person name="Pajuelo D."/>
            <person name="Ebbesson L."/>
            <person name="Teles M."/>
            <person name="MacKenzie S."/>
            <person name="Amaro C."/>
        </authorList>
    </citation>
    <scope>NUCLEOTIDE SEQUENCE</scope>
</reference>
<accession>A0A0E9T312</accession>
<reference evidence="1" key="1">
    <citation type="submission" date="2014-11" db="EMBL/GenBank/DDBJ databases">
        <authorList>
            <person name="Amaro Gonzalez C."/>
        </authorList>
    </citation>
    <scope>NUCLEOTIDE SEQUENCE</scope>
</reference>
<sequence length="66" mass="7539">MPNRDNKKTRMPVTQTSVQFHFTCWFLSSRPAKLVIGSLRVNPVWSAVHCVTNAIQTRFVVLRAVP</sequence>
<dbReference type="AlphaFoldDB" id="A0A0E9T312"/>
<dbReference type="EMBL" id="GBXM01061252">
    <property type="protein sequence ID" value="JAH47325.1"/>
    <property type="molecule type" value="Transcribed_RNA"/>
</dbReference>
<organism evidence="1">
    <name type="scientific">Anguilla anguilla</name>
    <name type="common">European freshwater eel</name>
    <name type="synonym">Muraena anguilla</name>
    <dbReference type="NCBI Taxonomy" id="7936"/>
    <lineage>
        <taxon>Eukaryota</taxon>
        <taxon>Metazoa</taxon>
        <taxon>Chordata</taxon>
        <taxon>Craniata</taxon>
        <taxon>Vertebrata</taxon>
        <taxon>Euteleostomi</taxon>
        <taxon>Actinopterygii</taxon>
        <taxon>Neopterygii</taxon>
        <taxon>Teleostei</taxon>
        <taxon>Anguilliformes</taxon>
        <taxon>Anguillidae</taxon>
        <taxon>Anguilla</taxon>
    </lineage>
</organism>
<protein>
    <submittedName>
        <fullName evidence="1">Uncharacterized protein</fullName>
    </submittedName>
</protein>
<name>A0A0E9T312_ANGAN</name>